<dbReference type="GO" id="GO:0030151">
    <property type="term" value="F:molybdenum ion binding"/>
    <property type="evidence" value="ECO:0007669"/>
    <property type="project" value="InterPro"/>
</dbReference>
<dbReference type="Gene3D" id="2.40.33.20">
    <property type="entry name" value="PK beta-barrel domain-like"/>
    <property type="match status" value="1"/>
</dbReference>
<dbReference type="RefSeq" id="WP_157445494.1">
    <property type="nucleotide sequence ID" value="NZ_JACIEQ010000001.1"/>
</dbReference>
<dbReference type="Pfam" id="PF03476">
    <property type="entry name" value="MOSC_N"/>
    <property type="match status" value="1"/>
</dbReference>
<dbReference type="PROSITE" id="PS51340">
    <property type="entry name" value="MOSC"/>
    <property type="match status" value="1"/>
</dbReference>
<dbReference type="InterPro" id="IPR005302">
    <property type="entry name" value="MoCF_Sase_C"/>
</dbReference>
<evidence type="ECO:0000259" key="1">
    <source>
        <dbReference type="PROSITE" id="PS51340"/>
    </source>
</evidence>
<sequence length="244" mass="26729">MARLAHIRRHPVKGIGQEEIAATTLCPARPLPLDRAWAVLTGDTGDTGQWQPRRNFAQCAAAPRLMAVSARMSGARITFSHPERPEITIDPDNDGAQLVAWIAPLCPADRPAPTRLVRAPEQGMTDAPFASVSLMSLASLRAFSQEIGQPLDPRRFRGNLWLDGPAPWAEFDWIGRTLRIGTAELEVVERIERCRATEASPVTGLRDAPTLRVLQDAWGHRDFGVNARVVTGGRIAVNDPVEVL</sequence>
<proteinExistence type="predicted"/>
<gene>
    <name evidence="2" type="ORF">GGR17_001016</name>
</gene>
<dbReference type="InterPro" id="IPR011037">
    <property type="entry name" value="Pyrv_Knase-like_insert_dom_sf"/>
</dbReference>
<dbReference type="EMBL" id="JACIEQ010000001">
    <property type="protein sequence ID" value="MBB4021225.1"/>
    <property type="molecule type" value="Genomic_DNA"/>
</dbReference>
<dbReference type="SUPFAM" id="SSF50800">
    <property type="entry name" value="PK beta-barrel domain-like"/>
    <property type="match status" value="1"/>
</dbReference>
<comment type="caution">
    <text evidence="2">The sequence shown here is derived from an EMBL/GenBank/DDBJ whole genome shotgun (WGS) entry which is preliminary data.</text>
</comment>
<dbReference type="GO" id="GO:0003824">
    <property type="term" value="F:catalytic activity"/>
    <property type="evidence" value="ECO:0007669"/>
    <property type="project" value="InterPro"/>
</dbReference>
<name>A0A840C722_9RHOB</name>
<accession>A0A840C722</accession>
<dbReference type="InterPro" id="IPR005303">
    <property type="entry name" value="MOCOS_middle"/>
</dbReference>
<dbReference type="Proteomes" id="UP000585681">
    <property type="component" value="Unassembled WGS sequence"/>
</dbReference>
<reference evidence="2" key="1">
    <citation type="submission" date="2020-08" db="EMBL/GenBank/DDBJ databases">
        <title>Genomic Encyclopedia of Type Strains, Phase IV (KMG-IV): sequencing the most valuable type-strain genomes for metagenomic binning, comparative biology and taxonomic classification.</title>
        <authorList>
            <person name="Goeker M."/>
        </authorList>
    </citation>
    <scope>NUCLEOTIDE SEQUENCE [LARGE SCALE GENOMIC DNA]</scope>
    <source>
        <strain evidence="2">DSM 105040</strain>
    </source>
</reference>
<feature type="domain" description="MOSC" evidence="1">
    <location>
        <begin position="103"/>
        <end position="244"/>
    </location>
</feature>
<protein>
    <recommendedName>
        <fullName evidence="1">MOSC domain-containing protein</fullName>
    </recommendedName>
</protein>
<keyword evidence="3" id="KW-1185">Reference proteome</keyword>
<dbReference type="AlphaFoldDB" id="A0A840C722"/>
<organism evidence="2 3">
    <name type="scientific">Actibacterium naphthalenivorans</name>
    <dbReference type="NCBI Taxonomy" id="1614693"/>
    <lineage>
        <taxon>Bacteria</taxon>
        <taxon>Pseudomonadati</taxon>
        <taxon>Pseudomonadota</taxon>
        <taxon>Alphaproteobacteria</taxon>
        <taxon>Rhodobacterales</taxon>
        <taxon>Roseobacteraceae</taxon>
        <taxon>Actibacterium</taxon>
    </lineage>
</organism>
<evidence type="ECO:0000313" key="3">
    <source>
        <dbReference type="Proteomes" id="UP000585681"/>
    </source>
</evidence>
<evidence type="ECO:0000313" key="2">
    <source>
        <dbReference type="EMBL" id="MBB4021225.1"/>
    </source>
</evidence>
<dbReference type="Pfam" id="PF03473">
    <property type="entry name" value="MOSC"/>
    <property type="match status" value="1"/>
</dbReference>
<dbReference type="GO" id="GO:0030170">
    <property type="term" value="F:pyridoxal phosphate binding"/>
    <property type="evidence" value="ECO:0007669"/>
    <property type="project" value="InterPro"/>
</dbReference>